<dbReference type="Proteomes" id="UP000499080">
    <property type="component" value="Unassembled WGS sequence"/>
</dbReference>
<evidence type="ECO:0000313" key="2">
    <source>
        <dbReference type="Proteomes" id="UP000499080"/>
    </source>
</evidence>
<proteinExistence type="predicted"/>
<reference evidence="1 2" key="1">
    <citation type="journal article" date="2019" name="Sci. Rep.">
        <title>Orb-weaving spider Araneus ventricosus genome elucidates the spidroin gene catalogue.</title>
        <authorList>
            <person name="Kono N."/>
            <person name="Nakamura H."/>
            <person name="Ohtoshi R."/>
            <person name="Moran D.A.P."/>
            <person name="Shinohara A."/>
            <person name="Yoshida Y."/>
            <person name="Fujiwara M."/>
            <person name="Mori M."/>
            <person name="Tomita M."/>
            <person name="Arakawa K."/>
        </authorList>
    </citation>
    <scope>NUCLEOTIDE SEQUENCE [LARGE SCALE GENOMIC DNA]</scope>
</reference>
<dbReference type="AlphaFoldDB" id="A0A4Y2BHB6"/>
<keyword evidence="2" id="KW-1185">Reference proteome</keyword>
<dbReference type="EMBL" id="BGPR01083448">
    <property type="protein sequence ID" value="GBL91438.1"/>
    <property type="molecule type" value="Genomic_DNA"/>
</dbReference>
<protein>
    <submittedName>
        <fullName evidence="1">Uncharacterized protein</fullName>
    </submittedName>
</protein>
<sequence length="71" mass="7787">VENVIGVGSNCQNLLTTPLSGRLTQHILRASAPYAWRAFDGIGSCIRDLVLRILTSILRKKLSRQSNAAHD</sequence>
<name>A0A4Y2BHB6_ARAVE</name>
<feature type="non-terminal residue" evidence="1">
    <location>
        <position position="1"/>
    </location>
</feature>
<accession>A0A4Y2BHB6</accession>
<evidence type="ECO:0000313" key="1">
    <source>
        <dbReference type="EMBL" id="GBL91438.1"/>
    </source>
</evidence>
<organism evidence="1 2">
    <name type="scientific">Araneus ventricosus</name>
    <name type="common">Orbweaver spider</name>
    <name type="synonym">Epeira ventricosa</name>
    <dbReference type="NCBI Taxonomy" id="182803"/>
    <lineage>
        <taxon>Eukaryota</taxon>
        <taxon>Metazoa</taxon>
        <taxon>Ecdysozoa</taxon>
        <taxon>Arthropoda</taxon>
        <taxon>Chelicerata</taxon>
        <taxon>Arachnida</taxon>
        <taxon>Araneae</taxon>
        <taxon>Araneomorphae</taxon>
        <taxon>Entelegynae</taxon>
        <taxon>Araneoidea</taxon>
        <taxon>Araneidae</taxon>
        <taxon>Araneus</taxon>
    </lineage>
</organism>
<gene>
    <name evidence="1" type="ORF">AVEN_129162_1</name>
</gene>
<comment type="caution">
    <text evidence="1">The sequence shown here is derived from an EMBL/GenBank/DDBJ whole genome shotgun (WGS) entry which is preliminary data.</text>
</comment>